<proteinExistence type="inferred from homology"/>
<dbReference type="GO" id="GO:0005384">
    <property type="term" value="F:manganese ion transmembrane transporter activity"/>
    <property type="evidence" value="ECO:0007669"/>
    <property type="project" value="TreeGrafter"/>
</dbReference>
<comment type="similarity">
    <text evidence="7">Belongs to the NRAMP family.</text>
</comment>
<dbReference type="AlphaFoldDB" id="A0A4Y8PBX2"/>
<evidence type="ECO:0000256" key="7">
    <source>
        <dbReference type="HAMAP-Rule" id="MF_00221"/>
    </source>
</evidence>
<dbReference type="EMBL" id="LXQC01000139">
    <property type="protein sequence ID" value="TFE68608.1"/>
    <property type="molecule type" value="Genomic_DNA"/>
</dbReference>
<evidence type="ECO:0000256" key="2">
    <source>
        <dbReference type="ARBA" id="ARBA00022448"/>
    </source>
</evidence>
<evidence type="ECO:0000256" key="1">
    <source>
        <dbReference type="ARBA" id="ARBA00004141"/>
    </source>
</evidence>
<feature type="transmembrane region" description="Helical" evidence="7">
    <location>
        <begin position="373"/>
        <end position="394"/>
    </location>
</feature>
<keyword evidence="5 7" id="KW-1133">Transmembrane helix</keyword>
<dbReference type="RefSeq" id="WP_134440108.1">
    <property type="nucleotide sequence ID" value="NZ_LXQC01000139.1"/>
</dbReference>
<dbReference type="PANTHER" id="PTHR11706">
    <property type="entry name" value="SOLUTE CARRIER PROTEIN FAMILY 11 MEMBER"/>
    <property type="match status" value="1"/>
</dbReference>
<dbReference type="NCBIfam" id="NF001923">
    <property type="entry name" value="PRK00701.1"/>
    <property type="match status" value="1"/>
</dbReference>
<evidence type="ECO:0000256" key="3">
    <source>
        <dbReference type="ARBA" id="ARBA00022692"/>
    </source>
</evidence>
<dbReference type="InterPro" id="IPR001046">
    <property type="entry name" value="NRAMP_fam"/>
</dbReference>
<evidence type="ECO:0000256" key="6">
    <source>
        <dbReference type="ARBA" id="ARBA00023136"/>
    </source>
</evidence>
<feature type="transmembrane region" description="Helical" evidence="7">
    <location>
        <begin position="108"/>
        <end position="128"/>
    </location>
</feature>
<keyword evidence="6 7" id="KW-0472">Membrane</keyword>
<reference evidence="8 9" key="1">
    <citation type="submission" date="2016-05" db="EMBL/GenBank/DDBJ databases">
        <title>Diversity and Homogeneity among Thermoacidophilic Verrucomicrobia Methanotrophs Linked with Geographical Origin.</title>
        <authorList>
            <person name="Erikstad H.-A."/>
            <person name="Smestad N.B."/>
            <person name="Ceballos R.M."/>
            <person name="Birkeland N.-K."/>
        </authorList>
    </citation>
    <scope>NUCLEOTIDE SEQUENCE [LARGE SCALE GENOMIC DNA]</scope>
    <source>
        <strain evidence="8 9">Phi</strain>
    </source>
</reference>
<sequence>MKTTQRDLPVKRSTVDSWVIQRAKEILEGKEPKIINRLLPFIGPAFITAIAYIDPGNYATNIESGSKFGYNLLWVVLLSNLMAMFVQWLSAKLGMITGKNLPEWIRDWLNCPLLCYFYWIQAEVMAIATDMAEFIGAAIGFKILFGLPLIWGALLTATITSLILYLQKQGFRLLEITVGSFVGIVAICYLLEIFIAHPNSTAILQGILVPELKSGDSLYLAAGILGATVMPHAIYLHSALTQDRIVTTDSLSKKKLLQYSLVDVFLAMSIAGLINMAMLIVSAATFHQENVSPNGLEAAYRTLIPILGQFASFVFGLSLLASGISSSTVGTLAGQIIMQGFIHFSFPLWFRRLFTMIPAIFAILLGIDPTKLMIFSQVVLSFGIGFALVPLLLISQNKKVMDSFALGPLSSLIGWAIATCIILLNLFLLVDSILKIF</sequence>
<organism evidence="8 9">
    <name type="scientific">Methylacidiphilum caldifontis</name>
    <dbReference type="NCBI Taxonomy" id="2795386"/>
    <lineage>
        <taxon>Bacteria</taxon>
        <taxon>Pseudomonadati</taxon>
        <taxon>Verrucomicrobiota</taxon>
        <taxon>Methylacidiphilae</taxon>
        <taxon>Methylacidiphilales</taxon>
        <taxon>Methylacidiphilaceae</taxon>
        <taxon>Methylacidiphilum (ex Ratnadevi et al. 2023)</taxon>
    </lineage>
</organism>
<feature type="transmembrane region" description="Helical" evidence="7">
    <location>
        <begin position="34"/>
        <end position="53"/>
    </location>
</feature>
<evidence type="ECO:0000256" key="4">
    <source>
        <dbReference type="ARBA" id="ARBA00022847"/>
    </source>
</evidence>
<feature type="transmembrane region" description="Helical" evidence="7">
    <location>
        <begin position="217"/>
        <end position="240"/>
    </location>
</feature>
<dbReference type="GO" id="GO:0015293">
    <property type="term" value="F:symporter activity"/>
    <property type="evidence" value="ECO:0007669"/>
    <property type="project" value="UniProtKB-UniRule"/>
</dbReference>
<dbReference type="HAMAP" id="MF_00221">
    <property type="entry name" value="NRAMP"/>
    <property type="match status" value="1"/>
</dbReference>
<keyword evidence="9" id="KW-1185">Reference proteome</keyword>
<dbReference type="PANTHER" id="PTHR11706:SF33">
    <property type="entry name" value="NATURAL RESISTANCE-ASSOCIATED MACROPHAGE PROTEIN 2"/>
    <property type="match status" value="1"/>
</dbReference>
<feature type="transmembrane region" description="Helical" evidence="7">
    <location>
        <begin position="173"/>
        <end position="197"/>
    </location>
</feature>
<keyword evidence="4 7" id="KW-0769">Symport</keyword>
<dbReference type="GO" id="GO:0015086">
    <property type="term" value="F:cadmium ion transmembrane transporter activity"/>
    <property type="evidence" value="ECO:0007669"/>
    <property type="project" value="TreeGrafter"/>
</dbReference>
<accession>A0A4Y8PBX2</accession>
<dbReference type="Pfam" id="PF01566">
    <property type="entry name" value="Nramp"/>
    <property type="match status" value="1"/>
</dbReference>
<keyword evidence="7" id="KW-1003">Cell membrane</keyword>
<feature type="transmembrane region" description="Helical" evidence="7">
    <location>
        <begin position="306"/>
        <end position="337"/>
    </location>
</feature>
<dbReference type="GO" id="GO:0005886">
    <property type="term" value="C:plasma membrane"/>
    <property type="evidence" value="ECO:0007669"/>
    <property type="project" value="UniProtKB-SubCell"/>
</dbReference>
<name>A0A4Y8PBX2_9BACT</name>
<feature type="transmembrane region" description="Helical" evidence="7">
    <location>
        <begin position="349"/>
        <end position="367"/>
    </location>
</feature>
<feature type="transmembrane region" description="Helical" evidence="7">
    <location>
        <begin position="134"/>
        <end position="166"/>
    </location>
</feature>
<comment type="caution">
    <text evidence="8">The sequence shown here is derived from an EMBL/GenBank/DDBJ whole genome shotgun (WGS) entry which is preliminary data.</text>
</comment>
<dbReference type="GO" id="GO:0034755">
    <property type="term" value="P:iron ion transmembrane transport"/>
    <property type="evidence" value="ECO:0007669"/>
    <property type="project" value="TreeGrafter"/>
</dbReference>
<dbReference type="NCBIfam" id="TIGR01197">
    <property type="entry name" value="nramp"/>
    <property type="match status" value="1"/>
</dbReference>
<dbReference type="NCBIfam" id="NF037982">
    <property type="entry name" value="Nramp_1"/>
    <property type="match status" value="1"/>
</dbReference>
<dbReference type="PRINTS" id="PR00447">
    <property type="entry name" value="NATRESASSCMP"/>
</dbReference>
<evidence type="ECO:0000313" key="8">
    <source>
        <dbReference type="EMBL" id="TFE68608.1"/>
    </source>
</evidence>
<keyword evidence="3 7" id="KW-0812">Transmembrane</keyword>
<feature type="transmembrane region" description="Helical" evidence="7">
    <location>
        <begin position="406"/>
        <end position="430"/>
    </location>
</feature>
<keyword evidence="7" id="KW-0406">Ion transport</keyword>
<comment type="subcellular location">
    <subcellularLocation>
        <location evidence="7">Cell membrane</location>
        <topology evidence="7">Multi-pass membrane protein</topology>
    </subcellularLocation>
    <subcellularLocation>
        <location evidence="1">Membrane</location>
        <topology evidence="1">Multi-pass membrane protein</topology>
    </subcellularLocation>
</comment>
<dbReference type="OrthoDB" id="9787548at2"/>
<evidence type="ECO:0000256" key="5">
    <source>
        <dbReference type="ARBA" id="ARBA00022989"/>
    </source>
</evidence>
<keyword evidence="2 7" id="KW-0813">Transport</keyword>
<dbReference type="Proteomes" id="UP000297713">
    <property type="component" value="Unassembled WGS sequence"/>
</dbReference>
<protein>
    <recommendedName>
        <fullName evidence="7">Divalent metal cation transporter MntH</fullName>
    </recommendedName>
</protein>
<feature type="transmembrane region" description="Helical" evidence="7">
    <location>
        <begin position="261"/>
        <end position="286"/>
    </location>
</feature>
<gene>
    <name evidence="7" type="primary">mntH</name>
    <name evidence="8" type="ORF">A7Q10_08145</name>
</gene>
<feature type="transmembrane region" description="Helical" evidence="7">
    <location>
        <begin position="73"/>
        <end position="96"/>
    </location>
</feature>
<comment type="function">
    <text evidence="7">H(+)-stimulated, divalent metal cation uptake system.</text>
</comment>
<evidence type="ECO:0000313" key="9">
    <source>
        <dbReference type="Proteomes" id="UP000297713"/>
    </source>
</evidence>
<dbReference type="GO" id="GO:0046872">
    <property type="term" value="F:metal ion binding"/>
    <property type="evidence" value="ECO:0007669"/>
    <property type="project" value="UniProtKB-UniRule"/>
</dbReference>